<dbReference type="EMBL" id="KU886223">
    <property type="protein sequence ID" value="ANH51622.1"/>
    <property type="molecule type" value="Genomic_DNA"/>
</dbReference>
<name>A0A173GD88_9CAUD</name>
<evidence type="ECO:0000313" key="3">
    <source>
        <dbReference type="Proteomes" id="UP000222975"/>
    </source>
</evidence>
<feature type="compositionally biased region" description="Basic and acidic residues" evidence="1">
    <location>
        <begin position="129"/>
        <end position="141"/>
    </location>
</feature>
<evidence type="ECO:0000313" key="2">
    <source>
        <dbReference type="EMBL" id="ANH51622.1"/>
    </source>
</evidence>
<proteinExistence type="predicted"/>
<evidence type="ECO:0000256" key="1">
    <source>
        <dbReference type="SAM" id="MobiDB-lite"/>
    </source>
</evidence>
<accession>A0A173GD88</accession>
<reference evidence="3" key="1">
    <citation type="submission" date="2016-03" db="EMBL/GenBank/DDBJ databases">
        <authorList>
            <person name="Sharma R."/>
            <person name="Simister A.R."/>
            <person name="Berg J.A."/>
            <person name="Jensen G.L."/>
            <person name="Keele B.R."/>
            <person name="Ward M.E.H."/>
            <person name="Breakwell D.P."/>
            <person name="Hope S."/>
            <person name="Grose J.H."/>
        </authorList>
    </citation>
    <scope>NUCLEOTIDE SEQUENCE [LARGE SCALE GENOMIC DNA]</scope>
</reference>
<organism evidence="2 3">
    <name type="scientific">Erwinia phage vB_EamM_Simmy50</name>
    <dbReference type="NCBI Taxonomy" id="1815988"/>
    <lineage>
        <taxon>Viruses</taxon>
        <taxon>Duplodnaviria</taxon>
        <taxon>Heunggongvirae</taxon>
        <taxon>Uroviricota</taxon>
        <taxon>Caudoviricetes</taxon>
        <taxon>Chimalliviridae</taxon>
        <taxon>Agricanvirus</taxon>
        <taxon>Agricanvirus simmy50</taxon>
    </lineage>
</organism>
<keyword evidence="3" id="KW-1185">Reference proteome</keyword>
<gene>
    <name evidence="2" type="ORF">SIMMY50_160</name>
</gene>
<protein>
    <submittedName>
        <fullName evidence="2">Uncharacterized protein</fullName>
    </submittedName>
</protein>
<feature type="region of interest" description="Disordered" evidence="1">
    <location>
        <begin position="129"/>
        <end position="152"/>
    </location>
</feature>
<sequence>MADYELDDAALMRRMQMRRLGIVEDILDEKDSESGAPIKASRQDPKMLKIALTAMGDIDKSIINRQRLDLEQKAQENDEAQGAVIIGAVKQVLAAGGFALRGEGADTSIAAVPAPTPDASQLPVPEFKAGETRQGSEHIEYDDIMNPGGEKK</sequence>
<dbReference type="Proteomes" id="UP000222975">
    <property type="component" value="Segment"/>
</dbReference>